<dbReference type="EMBL" id="ANFO01000962">
    <property type="protein sequence ID" value="KGQ05268.1"/>
    <property type="molecule type" value="Genomic_DNA"/>
</dbReference>
<organism evidence="2 3">
    <name type="scientific">Beauveria bassiana D1-5</name>
    <dbReference type="NCBI Taxonomy" id="1245745"/>
    <lineage>
        <taxon>Eukaryota</taxon>
        <taxon>Fungi</taxon>
        <taxon>Dikarya</taxon>
        <taxon>Ascomycota</taxon>
        <taxon>Pezizomycotina</taxon>
        <taxon>Sordariomycetes</taxon>
        <taxon>Hypocreomycetidae</taxon>
        <taxon>Hypocreales</taxon>
        <taxon>Cordycipitaceae</taxon>
        <taxon>Beauveria</taxon>
    </lineage>
</organism>
<name>A0A0A2VCK7_BEABA</name>
<protein>
    <recommendedName>
        <fullName evidence="4">Molybdate transporter 1</fullName>
    </recommendedName>
</protein>
<gene>
    <name evidence="2" type="ORF">BBAD15_g9466</name>
</gene>
<evidence type="ECO:0008006" key="4">
    <source>
        <dbReference type="Google" id="ProtNLM"/>
    </source>
</evidence>
<feature type="transmembrane region" description="Helical" evidence="1">
    <location>
        <begin position="124"/>
        <end position="143"/>
    </location>
</feature>
<dbReference type="Proteomes" id="UP000030106">
    <property type="component" value="Unassembled WGS sequence"/>
</dbReference>
<dbReference type="eggNOG" id="ENOG502QRGR">
    <property type="taxonomic scope" value="Eukaryota"/>
</dbReference>
<reference evidence="2 3" key="1">
    <citation type="submission" date="2012-10" db="EMBL/GenBank/DDBJ databases">
        <title>Genome sequencing and analysis of entomopathogenic fungi Beauveria bassiana D1-5.</title>
        <authorList>
            <person name="Li Q."/>
            <person name="Wang L."/>
            <person name="Zhang Z."/>
            <person name="Wang Q."/>
            <person name="Ren J."/>
            <person name="Wang M."/>
            <person name="Xu W."/>
            <person name="Wang J."/>
            <person name="Lu Y."/>
            <person name="Du Q."/>
            <person name="Sun Z."/>
        </authorList>
    </citation>
    <scope>NUCLEOTIDE SEQUENCE [LARGE SCALE GENOMIC DNA]</scope>
    <source>
        <strain evidence="2 3">D1-5</strain>
    </source>
</reference>
<dbReference type="HOGENOM" id="CLU_032158_1_1_1"/>
<evidence type="ECO:0000313" key="3">
    <source>
        <dbReference type="Proteomes" id="UP000030106"/>
    </source>
</evidence>
<feature type="transmembrane region" description="Helical" evidence="1">
    <location>
        <begin position="308"/>
        <end position="330"/>
    </location>
</feature>
<keyword evidence="1" id="KW-0472">Membrane</keyword>
<accession>A0A0A2VCK7</accession>
<comment type="caution">
    <text evidence="2">The sequence shown here is derived from an EMBL/GenBank/DDBJ whole genome shotgun (WGS) entry which is preliminary data.</text>
</comment>
<evidence type="ECO:0000256" key="1">
    <source>
        <dbReference type="SAM" id="Phobius"/>
    </source>
</evidence>
<dbReference type="OrthoDB" id="5402974at2759"/>
<feature type="transmembrane region" description="Helical" evidence="1">
    <location>
        <begin position="97"/>
        <end position="118"/>
    </location>
</feature>
<feature type="transmembrane region" description="Helical" evidence="1">
    <location>
        <begin position="56"/>
        <end position="76"/>
    </location>
</feature>
<keyword evidence="1" id="KW-0812">Transmembrane</keyword>
<dbReference type="GO" id="GO:0015098">
    <property type="term" value="F:molybdate ion transmembrane transporter activity"/>
    <property type="evidence" value="ECO:0007669"/>
    <property type="project" value="InterPro"/>
</dbReference>
<dbReference type="STRING" id="1245745.A0A0A2VCK7"/>
<dbReference type="Pfam" id="PF16983">
    <property type="entry name" value="MFS_MOT1"/>
    <property type="match status" value="2"/>
</dbReference>
<feature type="transmembrane region" description="Helical" evidence="1">
    <location>
        <begin position="265"/>
        <end position="287"/>
    </location>
</feature>
<feature type="transmembrane region" description="Helical" evidence="1">
    <location>
        <begin position="182"/>
        <end position="201"/>
    </location>
</feature>
<sequence>MRSFLSHLKKRNRHNVNTFRNAPLAEISGSLGDLGTLLPLMIALAIQGSIHLDSTLIFSGAFNVISGVVFGIPLPVQPMKAIASAAIAHRGDPSIEGVAGAGLWVGAAIFVMCVTGLLRWAVKVVPIPVVKGIQLGAGLSLIIGAGSSQLQPLGWLYPILDNRLWAIFAFLILIGTQRLQRFPYALAFFLLGLLFALIQVIRTHQSLPWFTLWQPEFILPKLIGNSDTSPIYMAIGQLPLTTLNSIIAVTALAADLLPDVPTPSVTAIGFSVAMMNLTCTWFGAMPVCHGSGGLAAQYRFGARSGASVIFLGTVKIILGLFFGSTLLGLLGQYPKSLLGIMVLAAGLELVKVGHSLNQGARDLWQESSDHSAGSSVITRKLRGLSEEERMERWTVMLMTTACILAFKNDAIGFLAGLLCHWSFCLSDRFTRKVHQVTGASERDPLLQ</sequence>
<feature type="transmembrane region" description="Helical" evidence="1">
    <location>
        <begin position="155"/>
        <end position="176"/>
    </location>
</feature>
<evidence type="ECO:0000313" key="2">
    <source>
        <dbReference type="EMBL" id="KGQ05268.1"/>
    </source>
</evidence>
<keyword evidence="1" id="KW-1133">Transmembrane helix</keyword>
<proteinExistence type="predicted"/>
<dbReference type="InterPro" id="IPR031563">
    <property type="entry name" value="MOT1/MOT2"/>
</dbReference>
<dbReference type="AlphaFoldDB" id="A0A0A2VCK7"/>
<dbReference type="PANTHER" id="PTHR31970:SF9">
    <property type="entry name" value="MOLYBDATE TRANSPORTER 2"/>
    <property type="match status" value="1"/>
</dbReference>
<dbReference type="PANTHER" id="PTHR31970">
    <property type="match status" value="1"/>
</dbReference>